<feature type="compositionally biased region" description="Gly residues" evidence="2">
    <location>
        <begin position="412"/>
        <end position="424"/>
    </location>
</feature>
<feature type="region of interest" description="Disordered" evidence="2">
    <location>
        <begin position="1"/>
        <end position="23"/>
    </location>
</feature>
<gene>
    <name evidence="3" type="ORF">ACFOLH_09890</name>
</gene>
<sequence length="424" mass="42468">MSTSWTTAARQVPGLDHDPCPGDVPGVRRLADGLRGRADRLAAAARAARGWDPGRWTGPSAGAAQATLAGLGDRSAGLGRSCADAATVLDGWAEELARLQSEAGALGGRALDNRRERQAAGVRVTTALALDGSGATGTVLGDQAALDRLEARRRELQQEAEELHLRWCAASRRWSARLDGAAPPVAAGWWRGAWDLAHDGYQHRVRQDARLLSWAAGATGAAAAVSGVVALVPAAAPVAVPLSLALGVASTQLSTQLAVGADGSPEAAVLGAATLGLGAVSGGLLRAAAETGQAVPRSVVAAGHVGEKGALLVDGAVVAGAATAPPGSARHGTLVDLDGHDVPVVVHDVDEPWQVGHGVRGAGFAGVATVPVPTPPPGGRTVPRPVRVPTPPAYRPYPVPAAPGPPTPRTAPGGGRRGDGGASG</sequence>
<evidence type="ECO:0000256" key="1">
    <source>
        <dbReference type="SAM" id="Coils"/>
    </source>
</evidence>
<dbReference type="RefSeq" id="WP_376985513.1">
    <property type="nucleotide sequence ID" value="NZ_JBHRWW010000005.1"/>
</dbReference>
<feature type="compositionally biased region" description="Pro residues" evidence="2">
    <location>
        <begin position="386"/>
        <end position="409"/>
    </location>
</feature>
<keyword evidence="4" id="KW-1185">Reference proteome</keyword>
<evidence type="ECO:0000313" key="3">
    <source>
        <dbReference type="EMBL" id="MFC3688651.1"/>
    </source>
</evidence>
<comment type="caution">
    <text evidence="3">The sequence shown here is derived from an EMBL/GenBank/DDBJ whole genome shotgun (WGS) entry which is preliminary data.</text>
</comment>
<evidence type="ECO:0000313" key="4">
    <source>
        <dbReference type="Proteomes" id="UP001595685"/>
    </source>
</evidence>
<reference evidence="4" key="1">
    <citation type="journal article" date="2019" name="Int. J. Syst. Evol. Microbiol.">
        <title>The Global Catalogue of Microorganisms (GCM) 10K type strain sequencing project: providing services to taxonomists for standard genome sequencing and annotation.</title>
        <authorList>
            <consortium name="The Broad Institute Genomics Platform"/>
            <consortium name="The Broad Institute Genome Sequencing Center for Infectious Disease"/>
            <person name="Wu L."/>
            <person name="Ma J."/>
        </authorList>
    </citation>
    <scope>NUCLEOTIDE SEQUENCE [LARGE SCALE GENOMIC DNA]</scope>
    <source>
        <strain evidence="4">NCAIM B.02333</strain>
    </source>
</reference>
<protein>
    <submittedName>
        <fullName evidence="3">Uncharacterized protein</fullName>
    </submittedName>
</protein>
<name>A0ABV7WJC5_9MICO</name>
<feature type="region of interest" description="Disordered" evidence="2">
    <location>
        <begin position="371"/>
        <end position="424"/>
    </location>
</feature>
<dbReference type="EMBL" id="JBHRWW010000005">
    <property type="protein sequence ID" value="MFC3688651.1"/>
    <property type="molecule type" value="Genomic_DNA"/>
</dbReference>
<feature type="coiled-coil region" evidence="1">
    <location>
        <begin position="139"/>
        <end position="166"/>
    </location>
</feature>
<keyword evidence="1" id="KW-0175">Coiled coil</keyword>
<proteinExistence type="predicted"/>
<accession>A0ABV7WJC5</accession>
<organism evidence="3 4">
    <name type="scientific">Aquipuribacter hungaricus</name>
    <dbReference type="NCBI Taxonomy" id="545624"/>
    <lineage>
        <taxon>Bacteria</taxon>
        <taxon>Bacillati</taxon>
        <taxon>Actinomycetota</taxon>
        <taxon>Actinomycetes</taxon>
        <taxon>Micrococcales</taxon>
        <taxon>Intrasporangiaceae</taxon>
        <taxon>Aquipuribacter</taxon>
    </lineage>
</organism>
<dbReference type="Proteomes" id="UP001595685">
    <property type="component" value="Unassembled WGS sequence"/>
</dbReference>
<evidence type="ECO:0000256" key="2">
    <source>
        <dbReference type="SAM" id="MobiDB-lite"/>
    </source>
</evidence>